<comment type="subcellular location">
    <subcellularLocation>
        <location evidence="1 9">Secreted</location>
    </subcellularLocation>
</comment>
<evidence type="ECO:0000256" key="6">
    <source>
        <dbReference type="ARBA" id="ARBA00022729"/>
    </source>
</evidence>
<gene>
    <name evidence="11" type="ORF">E3N88_40130</name>
</gene>
<dbReference type="EMBL" id="SZYD01000019">
    <property type="protein sequence ID" value="KAD2393153.1"/>
    <property type="molecule type" value="Genomic_DNA"/>
</dbReference>
<dbReference type="OrthoDB" id="1858282at2759"/>
<sequence>MLAFLLLSTLSFAIARPMPAFKDVTPAKTHLAEEEVAKENTVESCSGPDEEECLMRRMDDAHLDYIYTKKHQP</sequence>
<proteinExistence type="inferred from homology"/>
<evidence type="ECO:0000256" key="9">
    <source>
        <dbReference type="RuleBase" id="RU368031"/>
    </source>
</evidence>
<dbReference type="InterPro" id="IPR009438">
    <property type="entry name" value="Phytosulfokine"/>
</dbReference>
<evidence type="ECO:0000256" key="4">
    <source>
        <dbReference type="ARBA" id="ARBA00022525"/>
    </source>
</evidence>
<keyword evidence="3 9" id="KW-0217">Developmental protein</keyword>
<dbReference type="GO" id="GO:0008083">
    <property type="term" value="F:growth factor activity"/>
    <property type="evidence" value="ECO:0007669"/>
    <property type="project" value="UniProtKB-UniRule"/>
</dbReference>
<keyword evidence="6 9" id="KW-0732">Signal</keyword>
<evidence type="ECO:0000256" key="10">
    <source>
        <dbReference type="SAM" id="SignalP"/>
    </source>
</evidence>
<dbReference type="AlphaFoldDB" id="A0A5N6LLR0"/>
<comment type="similarity">
    <text evidence="2 9">Belongs to the phytosulfokine family.</text>
</comment>
<protein>
    <recommendedName>
        <fullName evidence="9">Phytosulfokine</fullName>
    </recommendedName>
    <component>
        <recommendedName>
            <fullName evidence="9">Phytosulfokine-alpha</fullName>
            <shortName evidence="9">PSK-alpha</shortName>
            <shortName evidence="9">Phytosulfokine-a</shortName>
        </recommendedName>
    </component>
    <component>
        <recommendedName>
            <fullName evidence="9">Phytosulfokine-beta</fullName>
            <shortName evidence="9">PSK-beta</shortName>
            <shortName evidence="9">Phytosulfokine-b</shortName>
        </recommendedName>
    </component>
</protein>
<keyword evidence="7 9" id="KW-0221">Differentiation</keyword>
<feature type="chain" id="PRO_5024362122" description="Phytosulfokine" evidence="10">
    <location>
        <begin position="16"/>
        <end position="73"/>
    </location>
</feature>
<reference evidence="11 12" key="1">
    <citation type="submission" date="2019-05" db="EMBL/GenBank/DDBJ databases">
        <title>Mikania micrantha, genome provides insights into the molecular mechanism of rapid growth.</title>
        <authorList>
            <person name="Liu B."/>
        </authorList>
    </citation>
    <scope>NUCLEOTIDE SEQUENCE [LARGE SCALE GENOMIC DNA]</scope>
    <source>
        <strain evidence="11">NLD-2019</strain>
        <tissue evidence="11">Leaf</tissue>
    </source>
</reference>
<accession>A0A5N6LLR0</accession>
<dbReference type="Proteomes" id="UP000326396">
    <property type="component" value="Linkage Group LG9"/>
</dbReference>
<evidence type="ECO:0000256" key="7">
    <source>
        <dbReference type="ARBA" id="ARBA00022782"/>
    </source>
</evidence>
<dbReference type="PANTHER" id="PTHR33285">
    <property type="entry name" value="PHYTOSULFOKINES 3"/>
    <property type="match status" value="1"/>
</dbReference>
<dbReference type="Pfam" id="PF06404">
    <property type="entry name" value="PSK"/>
    <property type="match status" value="1"/>
</dbReference>
<keyword evidence="4 9" id="KW-0964">Secreted</keyword>
<evidence type="ECO:0000256" key="2">
    <source>
        <dbReference type="ARBA" id="ARBA00010781"/>
    </source>
</evidence>
<comment type="caution">
    <text evidence="11">The sequence shown here is derived from an EMBL/GenBank/DDBJ whole genome shotgun (WGS) entry which is preliminary data.</text>
</comment>
<name>A0A5N6LLR0_9ASTR</name>
<dbReference type="GO" id="GO:0005576">
    <property type="term" value="C:extracellular region"/>
    <property type="evidence" value="ECO:0007669"/>
    <property type="project" value="UniProtKB-SubCell"/>
</dbReference>
<dbReference type="PANTHER" id="PTHR33285:SF55">
    <property type="entry name" value="PHYTOSULFOKINES 3"/>
    <property type="match status" value="1"/>
</dbReference>
<comment type="function">
    <text evidence="9">Promotes plant cell differentiation, organogenesis and somatic embryogenesis as well as cell proliferation.</text>
</comment>
<keyword evidence="12" id="KW-1185">Reference proteome</keyword>
<dbReference type="GO" id="GO:0030154">
    <property type="term" value="P:cell differentiation"/>
    <property type="evidence" value="ECO:0007669"/>
    <property type="project" value="UniProtKB-UniRule"/>
</dbReference>
<comment type="PTM">
    <text evidence="9">Sulfation is important for activity and for the binding to a putative membrane receptor.</text>
</comment>
<organism evidence="11 12">
    <name type="scientific">Mikania micrantha</name>
    <name type="common">bitter vine</name>
    <dbReference type="NCBI Taxonomy" id="192012"/>
    <lineage>
        <taxon>Eukaryota</taxon>
        <taxon>Viridiplantae</taxon>
        <taxon>Streptophyta</taxon>
        <taxon>Embryophyta</taxon>
        <taxon>Tracheophyta</taxon>
        <taxon>Spermatophyta</taxon>
        <taxon>Magnoliopsida</taxon>
        <taxon>eudicotyledons</taxon>
        <taxon>Gunneridae</taxon>
        <taxon>Pentapetalae</taxon>
        <taxon>asterids</taxon>
        <taxon>campanulids</taxon>
        <taxon>Asterales</taxon>
        <taxon>Asteraceae</taxon>
        <taxon>Asteroideae</taxon>
        <taxon>Heliantheae alliance</taxon>
        <taxon>Eupatorieae</taxon>
        <taxon>Mikania</taxon>
    </lineage>
</organism>
<dbReference type="GO" id="GO:0008283">
    <property type="term" value="P:cell population proliferation"/>
    <property type="evidence" value="ECO:0007669"/>
    <property type="project" value="UniProtKB-UniRule"/>
</dbReference>
<evidence type="ECO:0000313" key="11">
    <source>
        <dbReference type="EMBL" id="KAD2393153.1"/>
    </source>
</evidence>
<evidence type="ECO:0000256" key="5">
    <source>
        <dbReference type="ARBA" id="ARBA00022641"/>
    </source>
</evidence>
<feature type="signal peptide" evidence="10">
    <location>
        <begin position="1"/>
        <end position="15"/>
    </location>
</feature>
<comment type="PTM">
    <text evidence="9">PSK-alpha is produced by endopeptidase digestion. PSK-beta is produced from PSK-alpha by exopeptidase digestion.</text>
</comment>
<evidence type="ECO:0000256" key="1">
    <source>
        <dbReference type="ARBA" id="ARBA00004613"/>
    </source>
</evidence>
<evidence type="ECO:0000256" key="8">
    <source>
        <dbReference type="ARBA" id="ARBA00023030"/>
    </source>
</evidence>
<keyword evidence="8 9" id="KW-0339">Growth factor</keyword>
<keyword evidence="5 9" id="KW-0765">Sulfation</keyword>
<evidence type="ECO:0000313" key="12">
    <source>
        <dbReference type="Proteomes" id="UP000326396"/>
    </source>
</evidence>
<evidence type="ECO:0000256" key="3">
    <source>
        <dbReference type="ARBA" id="ARBA00022473"/>
    </source>
</evidence>